<feature type="domain" description="K Homology" evidence="4">
    <location>
        <begin position="222"/>
        <end position="298"/>
    </location>
</feature>
<dbReference type="CDD" id="cd22459">
    <property type="entry name" value="KH-I_PEPPER_rpt1_like"/>
    <property type="match status" value="1"/>
</dbReference>
<dbReference type="InterPro" id="IPR004087">
    <property type="entry name" value="KH_dom"/>
</dbReference>
<evidence type="ECO:0000313" key="5">
    <source>
        <dbReference type="EnsemblPlants" id="EMT00879"/>
    </source>
</evidence>
<dbReference type="PANTHER" id="PTHR10288">
    <property type="entry name" value="KH DOMAIN CONTAINING RNA BINDING PROTEIN"/>
    <property type="match status" value="1"/>
</dbReference>
<keyword evidence="2" id="KW-0694">RNA-binding</keyword>
<evidence type="ECO:0000256" key="3">
    <source>
        <dbReference type="SAM" id="MobiDB-lite"/>
    </source>
</evidence>
<evidence type="ECO:0000256" key="2">
    <source>
        <dbReference type="PROSITE-ProRule" id="PRU00117"/>
    </source>
</evidence>
<dbReference type="EnsemblPlants" id="EMT00879">
    <property type="protein sequence ID" value="EMT00879"/>
    <property type="gene ID" value="F775_13200"/>
</dbReference>
<reference evidence="5" key="1">
    <citation type="submission" date="2015-06" db="UniProtKB">
        <authorList>
            <consortium name="EnsemblPlants"/>
        </authorList>
    </citation>
    <scope>IDENTIFICATION</scope>
</reference>
<dbReference type="GO" id="GO:0003723">
    <property type="term" value="F:RNA binding"/>
    <property type="evidence" value="ECO:0007669"/>
    <property type="project" value="UniProtKB-UniRule"/>
</dbReference>
<name>R7VYS9_AEGTA</name>
<sequence>MEEQPPPLTLAAASAVPSLSTRRHCPFPEQQDPLPSSCQHGPQQTDLHSSSCFVACSSCPVSMASPGSEYLVCTDVVDLAFVAIYSCFYCSKPWRNVSPLASACSTDAASSLHFALVSNDFLLTLNLFVPGLESLNISGSFSAAKKALLLVSTCLQDNPRPDTSNFPSGRPFGPPGSGVGCPPGVDPHSQRSYLPPPHVPDYHARNFSSNGAAPGPRFFVEQEIMFRMICLNDMVGGVIGKGGSTIRALQSETGASVKVIDPVADSDERIIVISARENSEMMHSPSQDALIRVYSKISEASMDKSSSVPARLLVPAQHIGCLLGKGGSIIAEMRKVTGASIRIFGNEQIPRCAQRNEELVQKLFLPFLTHIRIQRELQSAFSLKKGSPTEERKIEDHLRRCSSDYNFLEPLLQVTGSFQSIQDALRHITGRIRDLIIPPKPHPSGGMPPYPPVGNPSHHQSRQEAPPHHSGGMPPYPMHPFRPNPPMGPFDVADHRPPGPPPSHPMEHMGADRMPYPYGCEQGGPRPFVEQPSPRTWAPEAPATDAPRSMPDIVPAVDFRKGPGASSENQVATPATTTTEVVIPCKYIGFVCGANDSDLAEIKKIGLNWWLAGHTDSAVAVSRKRYGEARTSLQRMLAWHDLTCRIRDDPSQPHLEIRIVAIALTHPETERVA</sequence>
<organism evidence="5">
    <name type="scientific">Aegilops tauschii</name>
    <name type="common">Tausch's goatgrass</name>
    <name type="synonym">Aegilops squarrosa</name>
    <dbReference type="NCBI Taxonomy" id="37682"/>
    <lineage>
        <taxon>Eukaryota</taxon>
        <taxon>Viridiplantae</taxon>
        <taxon>Streptophyta</taxon>
        <taxon>Embryophyta</taxon>
        <taxon>Tracheophyta</taxon>
        <taxon>Spermatophyta</taxon>
        <taxon>Magnoliopsida</taxon>
        <taxon>Liliopsida</taxon>
        <taxon>Poales</taxon>
        <taxon>Poaceae</taxon>
        <taxon>BOP clade</taxon>
        <taxon>Pooideae</taxon>
        <taxon>Triticodae</taxon>
        <taxon>Triticeae</taxon>
        <taxon>Triticinae</taxon>
        <taxon>Aegilops</taxon>
    </lineage>
</organism>
<dbReference type="CDD" id="cd22460">
    <property type="entry name" value="KH-I_PEPPER_rpt2_like"/>
    <property type="match status" value="1"/>
</dbReference>
<dbReference type="InterPro" id="IPR036612">
    <property type="entry name" value="KH_dom_type_1_sf"/>
</dbReference>
<dbReference type="AlphaFoldDB" id="R7VYS9"/>
<feature type="region of interest" description="Disordered" evidence="3">
    <location>
        <begin position="162"/>
        <end position="192"/>
    </location>
</feature>
<evidence type="ECO:0000256" key="1">
    <source>
        <dbReference type="ARBA" id="ARBA00022737"/>
    </source>
</evidence>
<feature type="compositionally biased region" description="Pro residues" evidence="3">
    <location>
        <begin position="438"/>
        <end position="454"/>
    </location>
</feature>
<feature type="compositionally biased region" description="Pro residues" evidence="3">
    <location>
        <begin position="474"/>
        <end position="488"/>
    </location>
</feature>
<accession>R7VYS9</accession>
<evidence type="ECO:0000259" key="4">
    <source>
        <dbReference type="SMART" id="SM00322"/>
    </source>
</evidence>
<feature type="region of interest" description="Disordered" evidence="3">
    <location>
        <begin position="438"/>
        <end position="508"/>
    </location>
</feature>
<dbReference type="SUPFAM" id="SSF54791">
    <property type="entry name" value="Eukaryotic type KH-domain (KH-domain type I)"/>
    <property type="match status" value="2"/>
</dbReference>
<proteinExistence type="predicted"/>
<dbReference type="InterPro" id="IPR004088">
    <property type="entry name" value="KH_dom_type_1"/>
</dbReference>
<dbReference type="Pfam" id="PF00013">
    <property type="entry name" value="KH_1"/>
    <property type="match status" value="2"/>
</dbReference>
<feature type="region of interest" description="Disordered" evidence="3">
    <location>
        <begin position="530"/>
        <end position="550"/>
    </location>
</feature>
<protein>
    <submittedName>
        <fullName evidence="5">KH domain-containing protein</fullName>
    </submittedName>
</protein>
<dbReference type="Gene3D" id="3.30.1370.10">
    <property type="entry name" value="K Homology domain, type 1"/>
    <property type="match status" value="2"/>
</dbReference>
<dbReference type="PROSITE" id="PS50084">
    <property type="entry name" value="KH_TYPE_1"/>
    <property type="match status" value="2"/>
</dbReference>
<keyword evidence="1" id="KW-0677">Repeat</keyword>
<dbReference type="SMART" id="SM00322">
    <property type="entry name" value="KH"/>
    <property type="match status" value="2"/>
</dbReference>
<feature type="domain" description="K Homology" evidence="4">
    <location>
        <begin position="306"/>
        <end position="433"/>
    </location>
</feature>